<dbReference type="Proteomes" id="UP000539642">
    <property type="component" value="Unassembled WGS sequence"/>
</dbReference>
<dbReference type="InterPro" id="IPR021312">
    <property type="entry name" value="DUF2889"/>
</dbReference>
<reference evidence="1 2" key="1">
    <citation type="submission" date="2020-08" db="EMBL/GenBank/DDBJ databases">
        <title>Genomic Encyclopedia of Type Strains, Phase IV (KMG-IV): sequencing the most valuable type-strain genomes for metagenomic binning, comparative biology and taxonomic classification.</title>
        <authorList>
            <person name="Goeker M."/>
        </authorList>
    </citation>
    <scope>NUCLEOTIDE SEQUENCE [LARGE SCALE GENOMIC DNA]</scope>
    <source>
        <strain evidence="1 2">DSM 28570</strain>
    </source>
</reference>
<organism evidence="1 2">
    <name type="scientific">Desulfoprunum benzoelyticum</name>
    <dbReference type="NCBI Taxonomy" id="1506996"/>
    <lineage>
        <taxon>Bacteria</taxon>
        <taxon>Pseudomonadati</taxon>
        <taxon>Thermodesulfobacteriota</taxon>
        <taxon>Desulfobulbia</taxon>
        <taxon>Desulfobulbales</taxon>
        <taxon>Desulfobulbaceae</taxon>
        <taxon>Desulfoprunum</taxon>
    </lineage>
</organism>
<dbReference type="RefSeq" id="WP_183352214.1">
    <property type="nucleotide sequence ID" value="NZ_JACHEO010000025.1"/>
</dbReference>
<accession>A0A840UX68</accession>
<evidence type="ECO:0000313" key="1">
    <source>
        <dbReference type="EMBL" id="MBB5349416.1"/>
    </source>
</evidence>
<sequence>MSFLDQCDKKNIHNRNIDVATYSWDADHVLVVGELKEQRYVGFINNFGERIVPGIYHHMKIELLIDTRTKTIKDVAVSLPRVPRGDCPAMVSSLDQIKGMNITRGFSSKIRKMVGGNKGCAHLNTLLLAMAPAAVQGAWINIAWLQKEAVPPDPQTGRHLVDSCWAWRKDGPLVAEKGIQVEK</sequence>
<protein>
    <recommendedName>
        <fullName evidence="3">DUF2889 domain-containing protein</fullName>
    </recommendedName>
</protein>
<dbReference type="EMBL" id="JACHEO010000025">
    <property type="protein sequence ID" value="MBB5349416.1"/>
    <property type="molecule type" value="Genomic_DNA"/>
</dbReference>
<evidence type="ECO:0008006" key="3">
    <source>
        <dbReference type="Google" id="ProtNLM"/>
    </source>
</evidence>
<keyword evidence="2" id="KW-1185">Reference proteome</keyword>
<name>A0A840UX68_9BACT</name>
<proteinExistence type="predicted"/>
<gene>
    <name evidence="1" type="ORF">HNQ81_003170</name>
</gene>
<evidence type="ECO:0000313" key="2">
    <source>
        <dbReference type="Proteomes" id="UP000539642"/>
    </source>
</evidence>
<comment type="caution">
    <text evidence="1">The sequence shown here is derived from an EMBL/GenBank/DDBJ whole genome shotgun (WGS) entry which is preliminary data.</text>
</comment>
<dbReference type="Pfam" id="PF11136">
    <property type="entry name" value="DUF2889"/>
    <property type="match status" value="1"/>
</dbReference>
<dbReference type="AlphaFoldDB" id="A0A840UX68"/>